<dbReference type="SUPFAM" id="SSF48726">
    <property type="entry name" value="Immunoglobulin"/>
    <property type="match status" value="1"/>
</dbReference>
<name>G1TPX0_RABIT</name>
<dbReference type="GO" id="GO:0005886">
    <property type="term" value="C:plasma membrane"/>
    <property type="evidence" value="ECO:0007669"/>
    <property type="project" value="TreeGrafter"/>
</dbReference>
<evidence type="ECO:0000259" key="5">
    <source>
        <dbReference type="Pfam" id="PF07686"/>
    </source>
</evidence>
<reference evidence="6" key="3">
    <citation type="submission" date="2025-09" db="UniProtKB">
        <authorList>
            <consortium name="Ensembl"/>
        </authorList>
    </citation>
    <scope>IDENTIFICATION</scope>
    <source>
        <strain evidence="6">Thorbecke</strain>
    </source>
</reference>
<dbReference type="Gene3D" id="2.60.40.10">
    <property type="entry name" value="Immunoglobulins"/>
    <property type="match status" value="1"/>
</dbReference>
<dbReference type="GO" id="GO:0007166">
    <property type="term" value="P:cell surface receptor signaling pathway"/>
    <property type="evidence" value="ECO:0007669"/>
    <property type="project" value="TreeGrafter"/>
</dbReference>
<organism evidence="6 7">
    <name type="scientific">Oryctolagus cuniculus</name>
    <name type="common">Rabbit</name>
    <dbReference type="NCBI Taxonomy" id="9986"/>
    <lineage>
        <taxon>Eukaryota</taxon>
        <taxon>Metazoa</taxon>
        <taxon>Chordata</taxon>
        <taxon>Craniata</taxon>
        <taxon>Vertebrata</taxon>
        <taxon>Euteleostomi</taxon>
        <taxon>Mammalia</taxon>
        <taxon>Eutheria</taxon>
        <taxon>Euarchontoglires</taxon>
        <taxon>Glires</taxon>
        <taxon>Lagomorpha</taxon>
        <taxon>Leporidae</taxon>
        <taxon>Oryctolagus</taxon>
    </lineage>
</organism>
<dbReference type="eggNOG" id="ENOG502T5T7">
    <property type="taxonomic scope" value="Eukaryota"/>
</dbReference>
<evidence type="ECO:0000313" key="7">
    <source>
        <dbReference type="Proteomes" id="UP000001811"/>
    </source>
</evidence>
<dbReference type="HOGENOM" id="CLU_077975_9_4_1"/>
<evidence type="ECO:0000256" key="4">
    <source>
        <dbReference type="SAM" id="MobiDB-lite"/>
    </source>
</evidence>
<keyword evidence="7" id="KW-1185">Reference proteome</keyword>
<feature type="domain" description="Immunoglobulin V-set" evidence="5">
    <location>
        <begin position="64"/>
        <end position="133"/>
    </location>
</feature>
<sequence length="196" mass="21320">MEDSSLTPAPSLILTCPAPESQQRKGSALPHSAMVGPLFCWMILGLLGAGHSEPGVSQTPSHDVTEVGQSTVLKCDPISGHLSLYWYRQTPEKGMEFLISFYNKAPSEKADFFQERFSAAIHEDTRATLTIQPCSWGTLPRICVPAAWPQHYRVPSCPSTNSTAPPGSAGSQSPSHPWGGRGLWLRLQMLPLEGNH</sequence>
<evidence type="ECO:0000256" key="2">
    <source>
        <dbReference type="ARBA" id="ARBA00022859"/>
    </source>
</evidence>
<dbReference type="SMR" id="G1TPX0"/>
<reference evidence="6" key="2">
    <citation type="submission" date="2025-08" db="UniProtKB">
        <authorList>
            <consortium name="Ensembl"/>
        </authorList>
    </citation>
    <scope>IDENTIFICATION</scope>
    <source>
        <strain evidence="6">Thorbecke</strain>
    </source>
</reference>
<dbReference type="InParanoid" id="G1TPX0"/>
<dbReference type="PANTHER" id="PTHR23268">
    <property type="entry name" value="T-CELL RECEPTOR BETA CHAIN"/>
    <property type="match status" value="1"/>
</dbReference>
<accession>G1TPX0</accession>
<dbReference type="InterPro" id="IPR050413">
    <property type="entry name" value="TCR_beta_variable"/>
</dbReference>
<evidence type="ECO:0000313" key="6">
    <source>
        <dbReference type="Ensembl" id="ENSOCUP00000019058.2"/>
    </source>
</evidence>
<dbReference type="InterPro" id="IPR036179">
    <property type="entry name" value="Ig-like_dom_sf"/>
</dbReference>
<feature type="region of interest" description="Disordered" evidence="4">
    <location>
        <begin position="158"/>
        <end position="177"/>
    </location>
</feature>
<dbReference type="GO" id="GO:0002250">
    <property type="term" value="P:adaptive immune response"/>
    <property type="evidence" value="ECO:0007669"/>
    <property type="project" value="UniProtKB-KW"/>
</dbReference>
<dbReference type="Proteomes" id="UP000001811">
    <property type="component" value="Unplaced"/>
</dbReference>
<feature type="compositionally biased region" description="Low complexity" evidence="4">
    <location>
        <begin position="164"/>
        <end position="177"/>
    </location>
</feature>
<dbReference type="Pfam" id="PF07686">
    <property type="entry name" value="V-set"/>
    <property type="match status" value="1"/>
</dbReference>
<dbReference type="STRING" id="9986.ENSOCUP00000019058"/>
<dbReference type="GeneTree" id="ENSGT00940000154460"/>
<dbReference type="InterPro" id="IPR013783">
    <property type="entry name" value="Ig-like_fold"/>
</dbReference>
<evidence type="ECO:0000256" key="1">
    <source>
        <dbReference type="ARBA" id="ARBA00022729"/>
    </source>
</evidence>
<dbReference type="AlphaFoldDB" id="G1TPX0"/>
<protein>
    <recommendedName>
        <fullName evidence="5">Immunoglobulin V-set domain-containing protein</fullName>
    </recommendedName>
</protein>
<reference evidence="6 7" key="1">
    <citation type="journal article" date="2011" name="Nature">
        <title>A high-resolution map of human evolutionary constraint using 29 mammals.</title>
        <authorList>
            <person name="Lindblad-Toh K."/>
            <person name="Garber M."/>
            <person name="Zuk O."/>
            <person name="Lin M.F."/>
            <person name="Parker B.J."/>
            <person name="Washietl S."/>
            <person name="Kheradpour P."/>
            <person name="Ernst J."/>
            <person name="Jordan G."/>
            <person name="Mauceli E."/>
            <person name="Ward L.D."/>
            <person name="Lowe C.B."/>
            <person name="Holloway A.K."/>
            <person name="Clamp M."/>
            <person name="Gnerre S."/>
            <person name="Alfoldi J."/>
            <person name="Beal K."/>
            <person name="Chang J."/>
            <person name="Clawson H."/>
            <person name="Cuff J."/>
            <person name="Di Palma F."/>
            <person name="Fitzgerald S."/>
            <person name="Flicek P."/>
            <person name="Guttman M."/>
            <person name="Hubisz M.J."/>
            <person name="Jaffe D.B."/>
            <person name="Jungreis I."/>
            <person name="Kent W.J."/>
            <person name="Kostka D."/>
            <person name="Lara M."/>
            <person name="Martins A.L."/>
            <person name="Massingham T."/>
            <person name="Moltke I."/>
            <person name="Raney B.J."/>
            <person name="Rasmussen M.D."/>
            <person name="Robinson J."/>
            <person name="Stark A."/>
            <person name="Vilella A.J."/>
            <person name="Wen J."/>
            <person name="Xie X."/>
            <person name="Zody M.C."/>
            <person name="Baldwin J."/>
            <person name="Bloom T."/>
            <person name="Chin C.W."/>
            <person name="Heiman D."/>
            <person name="Nicol R."/>
            <person name="Nusbaum C."/>
            <person name="Young S."/>
            <person name="Wilkinson J."/>
            <person name="Worley K.C."/>
            <person name="Kovar C.L."/>
            <person name="Muzny D.M."/>
            <person name="Gibbs R.A."/>
            <person name="Cree A."/>
            <person name="Dihn H.H."/>
            <person name="Fowler G."/>
            <person name="Jhangiani S."/>
            <person name="Joshi V."/>
            <person name="Lee S."/>
            <person name="Lewis L.R."/>
            <person name="Nazareth L.V."/>
            <person name="Okwuonu G."/>
            <person name="Santibanez J."/>
            <person name="Warren W.C."/>
            <person name="Mardis E.R."/>
            <person name="Weinstock G.M."/>
            <person name="Wilson R.K."/>
            <person name="Delehaunty K."/>
            <person name="Dooling D."/>
            <person name="Fronik C."/>
            <person name="Fulton L."/>
            <person name="Fulton B."/>
            <person name="Graves T."/>
            <person name="Minx P."/>
            <person name="Sodergren E."/>
            <person name="Birney E."/>
            <person name="Margulies E.H."/>
            <person name="Herrero J."/>
            <person name="Green E.D."/>
            <person name="Haussler D."/>
            <person name="Siepel A."/>
            <person name="Goldman N."/>
            <person name="Pollard K.S."/>
            <person name="Pedersen J.S."/>
            <person name="Lander E.S."/>
            <person name="Kellis M."/>
        </authorList>
    </citation>
    <scope>NUCLEOTIDE SEQUENCE [LARGE SCALE GENOMIC DNA]</scope>
    <source>
        <strain evidence="7">Thorbecke</strain>
    </source>
</reference>
<keyword evidence="1" id="KW-0732">Signal</keyword>
<dbReference type="InterPro" id="IPR013106">
    <property type="entry name" value="Ig_V-set"/>
</dbReference>
<evidence type="ECO:0000256" key="3">
    <source>
        <dbReference type="ARBA" id="ARBA00023130"/>
    </source>
</evidence>
<dbReference type="PaxDb" id="9986-ENSOCUP00000019058"/>
<dbReference type="Ensembl" id="ENSOCUT00000024364.2">
    <property type="protein sequence ID" value="ENSOCUP00000019058.2"/>
    <property type="gene ID" value="ENSOCUG00000026804.2"/>
</dbReference>
<keyword evidence="3" id="KW-1064">Adaptive immunity</keyword>
<dbReference type="PANTHER" id="PTHR23268:SF45">
    <property type="entry name" value="T CELL RECEPTOR BETA VARIABLE 2"/>
    <property type="match status" value="1"/>
</dbReference>
<keyword evidence="2" id="KW-0391">Immunity</keyword>
<proteinExistence type="predicted"/>